<feature type="region of interest" description="Disordered" evidence="1">
    <location>
        <begin position="1"/>
        <end position="34"/>
    </location>
</feature>
<evidence type="ECO:0000256" key="1">
    <source>
        <dbReference type="SAM" id="MobiDB-lite"/>
    </source>
</evidence>
<protein>
    <submittedName>
        <fullName evidence="2">Uncharacterized protein</fullName>
    </submittedName>
</protein>
<dbReference type="AlphaFoldDB" id="A0A5E4NHS8"/>
<evidence type="ECO:0000313" key="3">
    <source>
        <dbReference type="Proteomes" id="UP000325440"/>
    </source>
</evidence>
<accession>A0A5E4NHS8</accession>
<dbReference type="EMBL" id="CABPRJ010002368">
    <property type="protein sequence ID" value="VVC43219.1"/>
    <property type="molecule type" value="Genomic_DNA"/>
</dbReference>
<keyword evidence="3" id="KW-1185">Reference proteome</keyword>
<organism evidence="2 3">
    <name type="scientific">Cinara cedri</name>
    <dbReference type="NCBI Taxonomy" id="506608"/>
    <lineage>
        <taxon>Eukaryota</taxon>
        <taxon>Metazoa</taxon>
        <taxon>Ecdysozoa</taxon>
        <taxon>Arthropoda</taxon>
        <taxon>Hexapoda</taxon>
        <taxon>Insecta</taxon>
        <taxon>Pterygota</taxon>
        <taxon>Neoptera</taxon>
        <taxon>Paraneoptera</taxon>
        <taxon>Hemiptera</taxon>
        <taxon>Sternorrhyncha</taxon>
        <taxon>Aphidomorpha</taxon>
        <taxon>Aphidoidea</taxon>
        <taxon>Aphididae</taxon>
        <taxon>Lachninae</taxon>
        <taxon>Cinara</taxon>
    </lineage>
</organism>
<dbReference type="Proteomes" id="UP000325440">
    <property type="component" value="Unassembled WGS sequence"/>
</dbReference>
<gene>
    <name evidence="2" type="ORF">CINCED_3A000973</name>
</gene>
<evidence type="ECO:0000313" key="2">
    <source>
        <dbReference type="EMBL" id="VVC43219.1"/>
    </source>
</evidence>
<name>A0A5E4NHS8_9HEMI</name>
<sequence>MKSLTAGQRPIRSRFPLSPKTSARGDAAPRTSPRSATRFFFVRSHSFFASKRRDEISVTGRSLDTVLTVKHTGVLHGFTNFRRQEKVRVPGHDSRWRLERINEASPDPVRWTSSAERW</sequence>
<reference evidence="2 3" key="1">
    <citation type="submission" date="2019-08" db="EMBL/GenBank/DDBJ databases">
        <authorList>
            <person name="Alioto T."/>
            <person name="Alioto T."/>
            <person name="Gomez Garrido J."/>
        </authorList>
    </citation>
    <scope>NUCLEOTIDE SEQUENCE [LARGE SCALE GENOMIC DNA]</scope>
</reference>
<proteinExistence type="predicted"/>